<evidence type="ECO:0000256" key="1">
    <source>
        <dbReference type="SAM" id="SignalP"/>
    </source>
</evidence>
<sequence>MHKFAVMVISIITLVFSNISQATILPLNVNDLTADDYIVYNYGGVDYDIVWASKVNSEIWYTDKTYNFNTLFAPSFYENSGWGYAGEDGIPDLLTIFSGLLGSEVESLFLLNNSYVHAFSHWNSVFDEVINNNDILNKDIRSTWSWFAPDSDLTDISEKKLQHKNIMSTSGATYDTFYVRKTLTFIPAPKPIPEPLTITLFAIALIALQIKMSKKSA</sequence>
<feature type="signal peptide" evidence="1">
    <location>
        <begin position="1"/>
        <end position="22"/>
    </location>
</feature>
<protein>
    <recommendedName>
        <fullName evidence="4">PEP-CTERM protein-sorting domain-containing protein</fullName>
    </recommendedName>
</protein>
<keyword evidence="3" id="KW-1185">Reference proteome</keyword>
<dbReference type="Proteomes" id="UP000197068">
    <property type="component" value="Unassembled WGS sequence"/>
</dbReference>
<evidence type="ECO:0000313" key="3">
    <source>
        <dbReference type="Proteomes" id="UP000197068"/>
    </source>
</evidence>
<organism evidence="2 3">
    <name type="scientific">Colwellia marinimaniae</name>
    <dbReference type="NCBI Taxonomy" id="1513592"/>
    <lineage>
        <taxon>Bacteria</taxon>
        <taxon>Pseudomonadati</taxon>
        <taxon>Pseudomonadota</taxon>
        <taxon>Gammaproteobacteria</taxon>
        <taxon>Alteromonadales</taxon>
        <taxon>Colwelliaceae</taxon>
        <taxon>Colwellia</taxon>
    </lineage>
</organism>
<dbReference type="RefSeq" id="WP_057182636.1">
    <property type="nucleotide sequence ID" value="NZ_BDQM01000001.1"/>
</dbReference>
<feature type="chain" id="PRO_5046729888" description="PEP-CTERM protein-sorting domain-containing protein" evidence="1">
    <location>
        <begin position="23"/>
        <end position="217"/>
    </location>
</feature>
<reference evidence="2 3" key="1">
    <citation type="submission" date="2017-06" db="EMBL/GenBank/DDBJ databases">
        <title>Whole Genome Sequences of Colwellia marinimaniae MTCD1.</title>
        <authorList>
            <person name="Kusumoto H."/>
            <person name="Inoue M."/>
            <person name="Tanikawa K."/>
            <person name="Maeji H."/>
            <person name="Cameron J.H."/>
            <person name="Bartlett D.H."/>
        </authorList>
    </citation>
    <scope>NUCLEOTIDE SEQUENCE [LARGE SCALE GENOMIC DNA]</scope>
    <source>
        <strain evidence="2 3">MTCD1</strain>
    </source>
</reference>
<keyword evidence="1" id="KW-0732">Signal</keyword>
<evidence type="ECO:0008006" key="4">
    <source>
        <dbReference type="Google" id="ProtNLM"/>
    </source>
</evidence>
<comment type="caution">
    <text evidence="2">The sequence shown here is derived from an EMBL/GenBank/DDBJ whole genome shotgun (WGS) entry which is preliminary data.</text>
</comment>
<gene>
    <name evidence="2" type="ORF">MTCD1_00020</name>
</gene>
<accession>A0ABQ0MPX8</accession>
<name>A0ABQ0MPX8_9GAMM</name>
<proteinExistence type="predicted"/>
<dbReference type="EMBL" id="BDQM01000001">
    <property type="protein sequence ID" value="GAW94424.1"/>
    <property type="molecule type" value="Genomic_DNA"/>
</dbReference>
<evidence type="ECO:0000313" key="2">
    <source>
        <dbReference type="EMBL" id="GAW94424.1"/>
    </source>
</evidence>